<name>A0ABR7PVQ4_9BURK</name>
<dbReference type="Proteomes" id="UP000736373">
    <property type="component" value="Unassembled WGS sequence"/>
</dbReference>
<organism evidence="3 4">
    <name type="scientific">Paraburkholderia podalyriae</name>
    <dbReference type="NCBI Taxonomy" id="1938811"/>
    <lineage>
        <taxon>Bacteria</taxon>
        <taxon>Pseudomonadati</taxon>
        <taxon>Pseudomonadota</taxon>
        <taxon>Betaproteobacteria</taxon>
        <taxon>Burkholderiales</taxon>
        <taxon>Burkholderiaceae</taxon>
        <taxon>Paraburkholderia</taxon>
    </lineage>
</organism>
<evidence type="ECO:0000259" key="2">
    <source>
        <dbReference type="Pfam" id="PF06527"/>
    </source>
</evidence>
<evidence type="ECO:0000313" key="4">
    <source>
        <dbReference type="Proteomes" id="UP000736373"/>
    </source>
</evidence>
<evidence type="ECO:0000256" key="1">
    <source>
        <dbReference type="SAM" id="MobiDB-lite"/>
    </source>
</evidence>
<evidence type="ECO:0000313" key="3">
    <source>
        <dbReference type="EMBL" id="MBC8750291.1"/>
    </source>
</evidence>
<reference evidence="3 4" key="1">
    <citation type="submission" date="2019-09" db="EMBL/GenBank/DDBJ databases">
        <title>Paraburkholderia podalyriae sp. nov., A South African Podalyria-associated rhizobium.</title>
        <authorList>
            <person name="Mavima L."/>
            <person name="Beukes C.W."/>
            <person name="Palmer M."/>
            <person name="De Meyer S.E."/>
            <person name="James E.K."/>
            <person name="Maluk M."/>
            <person name="Avontuur J.R."/>
            <person name="Chan W.Y."/>
            <person name="Venter S.N."/>
            <person name="Steenkamp E.T."/>
        </authorList>
    </citation>
    <scope>NUCLEOTIDE SEQUENCE [LARGE SCALE GENOMIC DNA]</scope>
    <source>
        <strain evidence="3 4">WC7.3b</strain>
    </source>
</reference>
<proteinExistence type="predicted"/>
<dbReference type="Pfam" id="PF06527">
    <property type="entry name" value="TniQ"/>
    <property type="match status" value="1"/>
</dbReference>
<sequence>MIRLPFIPPRLPDELFGSWQARIRLHNGDRAWKELLSAVRYRSTPSDDIDMFDYSPELEARLNVLGCTFERTLLELTTLPYWLAFDAAPRSAGYISGSTTIPQLCIESNRYIRNLKRLGEAHNSRRGSLWYCPDCLTLDLHTFGEPYWHRLHQLPTIYYCPDHLKALRDRCPHCGAAFTRDRRSLLPLPRIVCECGAHLSGDARLVAPSTFLKRIASVSGDALNSECPDWDRNQMHAFLRFRLDGKSPLALIVEAIEHDLGIDDYHESLERVFHLPPKITSLERLRTPTCCLLLAALDIDFRAAAHGARKQRPCECYGPTYHRGATESEEACQLLEKLAKDAPRKNLAADFGIHYWRVRIWAPEWFSQHFPGTQAHPLPSIQADRGSIRGRIQSLSDARSIPHTVRLIRHSSAGLRARVRDTAWLKEIIRDFRQTANSRDIERPPHTSRPSFGDPDNLFPHHPRSLSQNRAKAMLRQQKSKMPSSGPSFSERRAYWTVRLLAPDWLKRQFPTIRETLIPTLEQDRSMLWTRVLGAKKTLPPNRRAVRAVRRWSSFLRASIRDQEWLRSLLREYEIRFASLVQQRSTIDRLETLAASQSKKRGDPATAMIMALRTHGRGKKPTIDQIARGAGISYWSARYLIKKNGAVATVATQLRHKSTGMARTARIKRCPGL</sequence>
<dbReference type="EMBL" id="VZQQ01000030">
    <property type="protein sequence ID" value="MBC8750291.1"/>
    <property type="molecule type" value="Genomic_DNA"/>
</dbReference>
<comment type="caution">
    <text evidence="3">The sequence shown here is derived from an EMBL/GenBank/DDBJ whole genome shotgun (WGS) entry which is preliminary data.</text>
</comment>
<keyword evidence="4" id="KW-1185">Reference proteome</keyword>
<feature type="domain" description="TniQ" evidence="2">
    <location>
        <begin position="5"/>
        <end position="163"/>
    </location>
</feature>
<protein>
    <recommendedName>
        <fullName evidence="2">TniQ domain-containing protein</fullName>
    </recommendedName>
</protein>
<gene>
    <name evidence="3" type="ORF">F6X42_28000</name>
</gene>
<accession>A0ABR7PVQ4</accession>
<feature type="region of interest" description="Disordered" evidence="1">
    <location>
        <begin position="436"/>
        <end position="464"/>
    </location>
</feature>
<feature type="compositionally biased region" description="Basic and acidic residues" evidence="1">
    <location>
        <begin position="436"/>
        <end position="445"/>
    </location>
</feature>
<dbReference type="InterPro" id="IPR009492">
    <property type="entry name" value="TniQ"/>
</dbReference>